<dbReference type="EMBL" id="QJJV01000007">
    <property type="protein sequence ID" value="PXX17035.1"/>
    <property type="molecule type" value="Genomic_DNA"/>
</dbReference>
<dbReference type="Pfam" id="PF07883">
    <property type="entry name" value="Cupin_2"/>
    <property type="match status" value="1"/>
</dbReference>
<dbReference type="GeneID" id="61306755"/>
<dbReference type="Proteomes" id="UP000247515">
    <property type="component" value="Unassembled WGS sequence"/>
</dbReference>
<sequence length="215" mass="23007">MPRKPATAAKSTKIRAEDELAEAVRRPTGPLRPVRDDINLGERLRTLRKARGLSIEQVANSVGVTKSFLSRFERDAVSASVATLLKVCDAIGVRPGTLFDPPATNLVRAGEGRPISLGGEGMHEYLIAGVGNEHLMALLSVIEPGGGSGPEPYKLNAAVDFVHLKEGELDMVVDGELYSMKAGDTLTFPPTLAHTWRNPSQTQPAVAVWVIAPPI</sequence>
<comment type="caution">
    <text evidence="4">The sequence shown here is derived from an EMBL/GenBank/DDBJ whole genome shotgun (WGS) entry which is preliminary data.</text>
</comment>
<evidence type="ECO:0000256" key="1">
    <source>
        <dbReference type="ARBA" id="ARBA00023125"/>
    </source>
</evidence>
<evidence type="ECO:0000313" key="6">
    <source>
        <dbReference type="Proteomes" id="UP000247515"/>
    </source>
</evidence>
<gene>
    <name evidence="3" type="ORF">C7400_107244</name>
    <name evidence="4" type="ORF">SAMN05216550_10770</name>
</gene>
<dbReference type="EMBL" id="FNZM01000007">
    <property type="protein sequence ID" value="SEJ66717.1"/>
    <property type="molecule type" value="Genomic_DNA"/>
</dbReference>
<dbReference type="InterPro" id="IPR014710">
    <property type="entry name" value="RmlC-like_jellyroll"/>
</dbReference>
<dbReference type="InterPro" id="IPR013096">
    <property type="entry name" value="Cupin_2"/>
</dbReference>
<dbReference type="Gene3D" id="1.10.260.40">
    <property type="entry name" value="lambda repressor-like DNA-binding domains"/>
    <property type="match status" value="1"/>
</dbReference>
<dbReference type="PROSITE" id="PS50943">
    <property type="entry name" value="HTH_CROC1"/>
    <property type="match status" value="1"/>
</dbReference>
<dbReference type="RefSeq" id="WP_080180517.1">
    <property type="nucleotide sequence ID" value="NZ_CADFGN010000008.1"/>
</dbReference>
<reference evidence="3 6" key="2">
    <citation type="submission" date="2018-05" db="EMBL/GenBank/DDBJ databases">
        <title>Genomic Encyclopedia of Type Strains, Phase IV (KMG-V): Genome sequencing to study the core and pangenomes of soil and plant-associated prokaryotes.</title>
        <authorList>
            <person name="Whitman W."/>
        </authorList>
    </citation>
    <scope>NUCLEOTIDE SEQUENCE [LARGE SCALE GENOMIC DNA]</scope>
    <source>
        <strain evidence="3 6">SIr-6563</strain>
    </source>
</reference>
<dbReference type="Pfam" id="PF13560">
    <property type="entry name" value="HTH_31"/>
    <property type="match status" value="1"/>
</dbReference>
<dbReference type="CDD" id="cd00093">
    <property type="entry name" value="HTH_XRE"/>
    <property type="match status" value="1"/>
</dbReference>
<dbReference type="PANTHER" id="PTHR46797">
    <property type="entry name" value="HTH-TYPE TRANSCRIPTIONAL REGULATOR"/>
    <property type="match status" value="1"/>
</dbReference>
<evidence type="ECO:0000313" key="5">
    <source>
        <dbReference type="Proteomes" id="UP000183529"/>
    </source>
</evidence>
<reference evidence="4 5" key="1">
    <citation type="submission" date="2016-10" db="EMBL/GenBank/DDBJ databases">
        <authorList>
            <person name="Varghese N."/>
            <person name="Submissions S."/>
        </authorList>
    </citation>
    <scope>NUCLEOTIDE SEQUENCE [LARGE SCALE GENOMIC DNA]</scope>
    <source>
        <strain evidence="4 5">LMG 22274</strain>
    </source>
</reference>
<dbReference type="SUPFAM" id="SSF47413">
    <property type="entry name" value="lambda repressor-like DNA-binding domains"/>
    <property type="match status" value="1"/>
</dbReference>
<dbReference type="GO" id="GO:0003700">
    <property type="term" value="F:DNA-binding transcription factor activity"/>
    <property type="evidence" value="ECO:0007669"/>
    <property type="project" value="TreeGrafter"/>
</dbReference>
<dbReference type="SUPFAM" id="SSF51182">
    <property type="entry name" value="RmlC-like cupins"/>
    <property type="match status" value="1"/>
</dbReference>
<feature type="domain" description="HTH cro/C1-type" evidence="2">
    <location>
        <begin position="44"/>
        <end position="98"/>
    </location>
</feature>
<dbReference type="PANTHER" id="PTHR46797:SF1">
    <property type="entry name" value="METHYLPHOSPHONATE SYNTHASE"/>
    <property type="match status" value="1"/>
</dbReference>
<dbReference type="Proteomes" id="UP000183529">
    <property type="component" value="Unassembled WGS sequence"/>
</dbReference>
<evidence type="ECO:0000313" key="3">
    <source>
        <dbReference type="EMBL" id="PXX17035.1"/>
    </source>
</evidence>
<dbReference type="GO" id="GO:0003677">
    <property type="term" value="F:DNA binding"/>
    <property type="evidence" value="ECO:0007669"/>
    <property type="project" value="UniProtKB-KW"/>
</dbReference>
<dbReference type="GO" id="GO:0005829">
    <property type="term" value="C:cytosol"/>
    <property type="evidence" value="ECO:0007669"/>
    <property type="project" value="TreeGrafter"/>
</dbReference>
<dbReference type="InterPro" id="IPR011051">
    <property type="entry name" value="RmlC_Cupin_sf"/>
</dbReference>
<dbReference type="InterPro" id="IPR001387">
    <property type="entry name" value="Cro/C1-type_HTH"/>
</dbReference>
<keyword evidence="6" id="KW-1185">Reference proteome</keyword>
<dbReference type="InterPro" id="IPR050807">
    <property type="entry name" value="TransReg_Diox_bact_type"/>
</dbReference>
<dbReference type="Gene3D" id="2.60.120.10">
    <property type="entry name" value="Jelly Rolls"/>
    <property type="match status" value="1"/>
</dbReference>
<name>A0AAQ1JU60_9BURK</name>
<evidence type="ECO:0000259" key="2">
    <source>
        <dbReference type="PROSITE" id="PS50943"/>
    </source>
</evidence>
<accession>A0AAQ1JU60</accession>
<evidence type="ECO:0000313" key="4">
    <source>
        <dbReference type="EMBL" id="SEJ66717.1"/>
    </source>
</evidence>
<proteinExistence type="predicted"/>
<dbReference type="InterPro" id="IPR010982">
    <property type="entry name" value="Lambda_DNA-bd_dom_sf"/>
</dbReference>
<protein>
    <submittedName>
        <fullName evidence="4">Transcriptional regulator, XRE family with cupin sensor</fullName>
    </submittedName>
    <submittedName>
        <fullName evidence="3">XRE family transcriptional regulator</fullName>
    </submittedName>
</protein>
<dbReference type="AlphaFoldDB" id="A0AAQ1JU60"/>
<dbReference type="CDD" id="cd02209">
    <property type="entry name" value="cupin_XRE_C"/>
    <property type="match status" value="1"/>
</dbReference>
<keyword evidence="1" id="KW-0238">DNA-binding</keyword>
<organism evidence="4 5">
    <name type="scientific">Paraburkholderia tropica</name>
    <dbReference type="NCBI Taxonomy" id="92647"/>
    <lineage>
        <taxon>Bacteria</taxon>
        <taxon>Pseudomonadati</taxon>
        <taxon>Pseudomonadota</taxon>
        <taxon>Betaproteobacteria</taxon>
        <taxon>Burkholderiales</taxon>
        <taxon>Burkholderiaceae</taxon>
        <taxon>Paraburkholderia</taxon>
    </lineage>
</organism>
<dbReference type="SMART" id="SM00530">
    <property type="entry name" value="HTH_XRE"/>
    <property type="match status" value="1"/>
</dbReference>